<evidence type="ECO:0000313" key="3">
    <source>
        <dbReference type="EMBL" id="AWR22097.1"/>
    </source>
</evidence>
<proteinExistence type="predicted"/>
<evidence type="ECO:0000256" key="2">
    <source>
        <dbReference type="SAM" id="Phobius"/>
    </source>
</evidence>
<dbReference type="KEGG" id="aum:AURMO_01511"/>
<dbReference type="OrthoDB" id="3742900at2"/>
<evidence type="ECO:0000256" key="1">
    <source>
        <dbReference type="SAM" id="MobiDB-lite"/>
    </source>
</evidence>
<dbReference type="Pfam" id="PF19877">
    <property type="entry name" value="DUF6350"/>
    <property type="match status" value="1"/>
</dbReference>
<dbReference type="InterPro" id="IPR045931">
    <property type="entry name" value="DUF6350"/>
</dbReference>
<dbReference type="AlphaFoldDB" id="A0A2Z3RZH4"/>
<name>A0A2Z3RZH4_9MICO</name>
<keyword evidence="2" id="KW-1133">Transmembrane helix</keyword>
<dbReference type="EMBL" id="CP023994">
    <property type="protein sequence ID" value="AWR22097.1"/>
    <property type="molecule type" value="Genomic_DNA"/>
</dbReference>
<feature type="region of interest" description="Disordered" evidence="1">
    <location>
        <begin position="58"/>
        <end position="81"/>
    </location>
</feature>
<feature type="transmembrane region" description="Helical" evidence="2">
    <location>
        <begin position="38"/>
        <end position="57"/>
    </location>
</feature>
<evidence type="ECO:0000313" key="4">
    <source>
        <dbReference type="Proteomes" id="UP000246894"/>
    </source>
</evidence>
<sequence length="81" mass="7857">MFGIALVGGALIGFMAWASGGAAGPGRLVDVGPNALRTGGVAAVEFLIAATLGLYAGSRSPSKPAASTPAKTPENSPSSSR</sequence>
<dbReference type="Proteomes" id="UP000246894">
    <property type="component" value="Chromosome"/>
</dbReference>
<gene>
    <name evidence="3" type="ORF">AURMO_01511</name>
</gene>
<keyword evidence="2" id="KW-0812">Transmembrane</keyword>
<accession>A0A2Z3RZH4</accession>
<feature type="compositionally biased region" description="Polar residues" evidence="1">
    <location>
        <begin position="69"/>
        <end position="81"/>
    </location>
</feature>
<keyword evidence="2" id="KW-0472">Membrane</keyword>
<organism evidence="3 4">
    <name type="scientific">Aurantimicrobium photophilum</name>
    <dbReference type="NCBI Taxonomy" id="1987356"/>
    <lineage>
        <taxon>Bacteria</taxon>
        <taxon>Bacillati</taxon>
        <taxon>Actinomycetota</taxon>
        <taxon>Actinomycetes</taxon>
        <taxon>Micrococcales</taxon>
        <taxon>Microbacteriaceae</taxon>
        <taxon>Aurantimicrobium</taxon>
    </lineage>
</organism>
<keyword evidence="4" id="KW-1185">Reference proteome</keyword>
<protein>
    <submittedName>
        <fullName evidence="3">Uncharacterized protein</fullName>
    </submittedName>
</protein>
<reference evidence="3 4" key="1">
    <citation type="submission" date="2017-10" db="EMBL/GenBank/DDBJ databases">
        <title>Genome of an Actinobacterium that displays light-enhanced growth.</title>
        <authorList>
            <person name="Maresca J.A."/>
            <person name="Hempel P."/>
            <person name="Shevchenko O."/>
            <person name="Miller K.J."/>
            <person name="Hahn M.W."/>
        </authorList>
    </citation>
    <scope>NUCLEOTIDE SEQUENCE [LARGE SCALE GENOMIC DNA]</scope>
    <source>
        <strain evidence="3 4">MWH-Mo1</strain>
    </source>
</reference>